<evidence type="ECO:0000313" key="15">
    <source>
        <dbReference type="EMBL" id="KAK9305550.1"/>
    </source>
</evidence>
<evidence type="ECO:0000256" key="2">
    <source>
        <dbReference type="ARBA" id="ARBA00012486"/>
    </source>
</evidence>
<evidence type="ECO:0000256" key="11">
    <source>
        <dbReference type="ARBA" id="ARBA00054775"/>
    </source>
</evidence>
<evidence type="ECO:0000256" key="4">
    <source>
        <dbReference type="ARBA" id="ARBA00022692"/>
    </source>
</evidence>
<dbReference type="FunFam" id="3.10.110.10:FF:000023">
    <property type="entry name" value="Ubiquitin-conjugating enzyme E2 J2"/>
    <property type="match status" value="1"/>
</dbReference>
<evidence type="ECO:0000256" key="10">
    <source>
        <dbReference type="ARBA" id="ARBA00023136"/>
    </source>
</evidence>
<feature type="transmembrane region" description="Helical" evidence="13">
    <location>
        <begin position="200"/>
        <end position="220"/>
    </location>
</feature>
<dbReference type="Gene3D" id="3.10.110.10">
    <property type="entry name" value="Ubiquitin Conjugating Enzyme"/>
    <property type="match status" value="1"/>
</dbReference>
<dbReference type="PANTHER" id="PTHR24067">
    <property type="entry name" value="UBIQUITIN-CONJUGATING ENZYME E2"/>
    <property type="match status" value="1"/>
</dbReference>
<dbReference type="GO" id="GO:0005524">
    <property type="term" value="F:ATP binding"/>
    <property type="evidence" value="ECO:0007669"/>
    <property type="project" value="UniProtKB-KW"/>
</dbReference>
<keyword evidence="6" id="KW-0833">Ubl conjugation pathway</keyword>
<comment type="subcellular location">
    <subcellularLocation>
        <location evidence="1">Endoplasmic reticulum membrane</location>
    </subcellularLocation>
</comment>
<reference evidence="15 16" key="1">
    <citation type="submission" date="2024-05" db="EMBL/GenBank/DDBJ databases">
        <title>The nuclear and mitochondrial genome assemblies of Tetragonisca angustula (Apidae: Meliponini), a tiny yet remarkable pollinator in the Neotropics.</title>
        <authorList>
            <person name="Ferrari R."/>
            <person name="Ricardo P.C."/>
            <person name="Dias F.C."/>
            <person name="Araujo N.S."/>
            <person name="Soares D.O."/>
            <person name="Zhou Q.-S."/>
            <person name="Zhu C.-D."/>
            <person name="Coutinho L."/>
            <person name="Airas M.C."/>
            <person name="Batista T.M."/>
        </authorList>
    </citation>
    <scope>NUCLEOTIDE SEQUENCE [LARGE SCALE GENOMIC DNA]</scope>
    <source>
        <strain evidence="15">ASF017062</strain>
        <tissue evidence="15">Abdomen</tissue>
    </source>
</reference>
<dbReference type="EMBL" id="JAWNGG020000049">
    <property type="protein sequence ID" value="KAK9305550.1"/>
    <property type="molecule type" value="Genomic_DNA"/>
</dbReference>
<dbReference type="SMART" id="SM00212">
    <property type="entry name" value="UBCc"/>
    <property type="match status" value="1"/>
</dbReference>
<dbReference type="SUPFAM" id="SSF54495">
    <property type="entry name" value="UBC-like"/>
    <property type="match status" value="1"/>
</dbReference>
<dbReference type="GO" id="GO:0061631">
    <property type="term" value="F:ubiquitin conjugating enzyme activity"/>
    <property type="evidence" value="ECO:0007669"/>
    <property type="project" value="UniProtKB-EC"/>
</dbReference>
<keyword evidence="5" id="KW-0547">Nucleotide-binding</keyword>
<dbReference type="EC" id="2.3.2.23" evidence="2"/>
<keyword evidence="3" id="KW-0808">Transferase</keyword>
<proteinExistence type="predicted"/>
<evidence type="ECO:0000313" key="16">
    <source>
        <dbReference type="Proteomes" id="UP001432146"/>
    </source>
</evidence>
<dbReference type="Proteomes" id="UP001432146">
    <property type="component" value="Unassembled WGS sequence"/>
</dbReference>
<dbReference type="CDD" id="cd23799">
    <property type="entry name" value="UBCc_UBE2J"/>
    <property type="match status" value="1"/>
</dbReference>
<dbReference type="GO" id="GO:0005789">
    <property type="term" value="C:endoplasmic reticulum membrane"/>
    <property type="evidence" value="ECO:0007669"/>
    <property type="project" value="UniProtKB-SubCell"/>
</dbReference>
<evidence type="ECO:0000256" key="6">
    <source>
        <dbReference type="ARBA" id="ARBA00022786"/>
    </source>
</evidence>
<keyword evidence="10 13" id="KW-0472">Membrane</keyword>
<feature type="domain" description="UBC core" evidence="14">
    <location>
        <begin position="7"/>
        <end position="157"/>
    </location>
</feature>
<keyword evidence="4 13" id="KW-0812">Transmembrane</keyword>
<dbReference type="InterPro" id="IPR016135">
    <property type="entry name" value="UBQ-conjugating_enzyme/RWD"/>
</dbReference>
<evidence type="ECO:0000259" key="14">
    <source>
        <dbReference type="PROSITE" id="PS50127"/>
    </source>
</evidence>
<dbReference type="PROSITE" id="PS50127">
    <property type="entry name" value="UBC_2"/>
    <property type="match status" value="1"/>
</dbReference>
<protein>
    <recommendedName>
        <fullName evidence="12">Ubiquitin-conjugating enzyme E2 J2</fullName>
        <ecNumber evidence="2">2.3.2.23</ecNumber>
    </recommendedName>
</protein>
<dbReference type="Pfam" id="PF00179">
    <property type="entry name" value="UQ_con"/>
    <property type="match status" value="1"/>
</dbReference>
<dbReference type="InterPro" id="IPR000608">
    <property type="entry name" value="UBC"/>
</dbReference>
<evidence type="ECO:0000256" key="3">
    <source>
        <dbReference type="ARBA" id="ARBA00022679"/>
    </source>
</evidence>
<evidence type="ECO:0000256" key="5">
    <source>
        <dbReference type="ARBA" id="ARBA00022741"/>
    </source>
</evidence>
<keyword evidence="16" id="KW-1185">Reference proteome</keyword>
<gene>
    <name evidence="15" type="ORF">QLX08_003349</name>
</gene>
<dbReference type="InterPro" id="IPR050113">
    <property type="entry name" value="Ub_conjugating_enzyme"/>
</dbReference>
<name>A0AAW1A6K0_9HYME</name>
<dbReference type="AlphaFoldDB" id="A0AAW1A6K0"/>
<keyword evidence="8" id="KW-0067">ATP-binding</keyword>
<evidence type="ECO:0000256" key="8">
    <source>
        <dbReference type="ARBA" id="ARBA00022840"/>
    </source>
</evidence>
<evidence type="ECO:0000256" key="9">
    <source>
        <dbReference type="ARBA" id="ARBA00022989"/>
    </source>
</evidence>
<comment type="function">
    <text evidence="11">Catalyzes the covalent attachment of ubiquitin to other proteins. Seems to function in the selective degradation of misfolded membrane proteins from the endoplasmic reticulum (ERAD). In cooperation with the GATOR2 complex, catalyzes 'Lys-6'-linked ubiquitination of NPRL2.</text>
</comment>
<comment type="caution">
    <text evidence="15">The sequence shown here is derived from an EMBL/GenBank/DDBJ whole genome shotgun (WGS) entry which is preliminary data.</text>
</comment>
<evidence type="ECO:0000256" key="1">
    <source>
        <dbReference type="ARBA" id="ARBA00004586"/>
    </source>
</evidence>
<evidence type="ECO:0000256" key="13">
    <source>
        <dbReference type="SAM" id="Phobius"/>
    </source>
</evidence>
<evidence type="ECO:0000256" key="7">
    <source>
        <dbReference type="ARBA" id="ARBA00022824"/>
    </source>
</evidence>
<keyword evidence="9 13" id="KW-1133">Transmembrane helix</keyword>
<accession>A0AAW1A6K0</accession>
<evidence type="ECO:0000256" key="12">
    <source>
        <dbReference type="ARBA" id="ARBA00073320"/>
    </source>
</evidence>
<sequence>MNRITNSATARLKQDYLRLKKDPIPYVVAEPVPSNILEWHYVVKGPEKTPYEGGFYHGKLIFPVEFPFQPPSIYMTTPNGRFKVNTRLCLSISDFHPDTWNPAWSVSTILTGLLSFMIENSPTMGSINTSDYEKKQFAAQSLEYNLKDKMFCDLFPETVETIKAELEHRKELEKQARRQTTNSEVSSLLRDQLQRDQGPLYSVLTNFIVIVGFAAFAYTVKYVLWSVATE</sequence>
<organism evidence="15 16">
    <name type="scientific">Tetragonisca angustula</name>
    <dbReference type="NCBI Taxonomy" id="166442"/>
    <lineage>
        <taxon>Eukaryota</taxon>
        <taxon>Metazoa</taxon>
        <taxon>Ecdysozoa</taxon>
        <taxon>Arthropoda</taxon>
        <taxon>Hexapoda</taxon>
        <taxon>Insecta</taxon>
        <taxon>Pterygota</taxon>
        <taxon>Neoptera</taxon>
        <taxon>Endopterygota</taxon>
        <taxon>Hymenoptera</taxon>
        <taxon>Apocrita</taxon>
        <taxon>Aculeata</taxon>
        <taxon>Apoidea</taxon>
        <taxon>Anthophila</taxon>
        <taxon>Apidae</taxon>
        <taxon>Tetragonisca</taxon>
    </lineage>
</organism>
<keyword evidence="7" id="KW-0256">Endoplasmic reticulum</keyword>